<name>A0A1Z4MVM8_9CYAN</name>
<protein>
    <recommendedName>
        <fullName evidence="8">Isoprenylcysteine carboxyl methyltransferase</fullName>
    </recommendedName>
</protein>
<keyword evidence="4 5" id="KW-0472">Membrane</keyword>
<feature type="transmembrane region" description="Helical" evidence="5">
    <location>
        <begin position="12"/>
        <end position="32"/>
    </location>
</feature>
<feature type="transmembrane region" description="Helical" evidence="5">
    <location>
        <begin position="115"/>
        <end position="135"/>
    </location>
</feature>
<evidence type="ECO:0000313" key="7">
    <source>
        <dbReference type="Proteomes" id="UP000218785"/>
    </source>
</evidence>
<evidence type="ECO:0000256" key="3">
    <source>
        <dbReference type="ARBA" id="ARBA00022989"/>
    </source>
</evidence>
<reference evidence="6 7" key="1">
    <citation type="submission" date="2017-06" db="EMBL/GenBank/DDBJ databases">
        <title>Genome sequencing of cyanobaciteial culture collection at National Institute for Environmental Studies (NIES).</title>
        <authorList>
            <person name="Hirose Y."/>
            <person name="Shimura Y."/>
            <person name="Fujisawa T."/>
            <person name="Nakamura Y."/>
            <person name="Kawachi M."/>
        </authorList>
    </citation>
    <scope>NUCLEOTIDE SEQUENCE [LARGE SCALE GENOMIC DNA]</scope>
    <source>
        <strain evidence="6 7">NIES-37</strain>
    </source>
</reference>
<dbReference type="AlphaFoldDB" id="A0A1Z4MVM8"/>
<evidence type="ECO:0000256" key="2">
    <source>
        <dbReference type="ARBA" id="ARBA00022692"/>
    </source>
</evidence>
<comment type="subcellular location">
    <subcellularLocation>
        <location evidence="1">Endomembrane system</location>
        <topology evidence="1">Multi-pass membrane protein</topology>
    </subcellularLocation>
</comment>
<accession>A0A1Z4MVM8</accession>
<keyword evidence="3 5" id="KW-1133">Transmembrane helix</keyword>
<dbReference type="GO" id="GO:0012505">
    <property type="term" value="C:endomembrane system"/>
    <property type="evidence" value="ECO:0007669"/>
    <property type="project" value="UniProtKB-SubCell"/>
</dbReference>
<dbReference type="KEGG" id="ttq:NIES37_14520"/>
<feature type="transmembrane region" description="Helical" evidence="5">
    <location>
        <begin position="83"/>
        <end position="103"/>
    </location>
</feature>
<gene>
    <name evidence="6" type="primary">ste14</name>
    <name evidence="6" type="ORF">NIES37_14520</name>
</gene>
<evidence type="ECO:0008006" key="8">
    <source>
        <dbReference type="Google" id="ProtNLM"/>
    </source>
</evidence>
<dbReference type="PANTHER" id="PTHR43847">
    <property type="entry name" value="BLL3993 PROTEIN"/>
    <property type="match status" value="1"/>
</dbReference>
<organism evidence="6 7">
    <name type="scientific">Tolypothrix tenuis PCC 7101</name>
    <dbReference type="NCBI Taxonomy" id="231146"/>
    <lineage>
        <taxon>Bacteria</taxon>
        <taxon>Bacillati</taxon>
        <taxon>Cyanobacteriota</taxon>
        <taxon>Cyanophyceae</taxon>
        <taxon>Nostocales</taxon>
        <taxon>Tolypothrichaceae</taxon>
        <taxon>Tolypothrix</taxon>
    </lineage>
</organism>
<evidence type="ECO:0000256" key="1">
    <source>
        <dbReference type="ARBA" id="ARBA00004127"/>
    </source>
</evidence>
<feature type="transmembrane region" description="Helical" evidence="5">
    <location>
        <begin position="39"/>
        <end position="58"/>
    </location>
</feature>
<evidence type="ECO:0000256" key="5">
    <source>
        <dbReference type="SAM" id="Phobius"/>
    </source>
</evidence>
<dbReference type="InterPro" id="IPR007318">
    <property type="entry name" value="Phopholipid_MeTrfase"/>
</dbReference>
<evidence type="ECO:0000256" key="4">
    <source>
        <dbReference type="ARBA" id="ARBA00023136"/>
    </source>
</evidence>
<dbReference type="InterPro" id="IPR052527">
    <property type="entry name" value="Metal_cation-efflux_comp"/>
</dbReference>
<dbReference type="Gene3D" id="1.20.120.1630">
    <property type="match status" value="1"/>
</dbReference>
<keyword evidence="7" id="KW-1185">Reference proteome</keyword>
<proteinExistence type="predicted"/>
<evidence type="ECO:0000313" key="6">
    <source>
        <dbReference type="EMBL" id="BAY97510.1"/>
    </source>
</evidence>
<dbReference type="PANTHER" id="PTHR43847:SF1">
    <property type="entry name" value="BLL3993 PROTEIN"/>
    <property type="match status" value="1"/>
</dbReference>
<keyword evidence="2 5" id="KW-0812">Transmembrane</keyword>
<dbReference type="EMBL" id="AP018248">
    <property type="protein sequence ID" value="BAY97510.1"/>
    <property type="molecule type" value="Genomic_DNA"/>
</dbReference>
<dbReference type="Proteomes" id="UP000218785">
    <property type="component" value="Chromosome"/>
</dbReference>
<sequence length="233" mass="27296">MTTETNKLTAYHFIYATFYILLVPGLVILISGDWLWIEGWIFAIWFLVLSLTTMIYLYRQDPGLLLERFKPPGSDNQKTWDKYFLYAIQILFWVWLVVMPLDAKRYAWSANFPSWLKVVGGIELLISLFFLYRSFTDNSFLSPLVRIQSEREHRVVSTGVYGFVRHPMYLGAIFLFIGTPLLLGSLYGVLIGVIFSLVLVARIFGEEKMLVEELPGYEDYQQKVKYRLIPFIW</sequence>
<dbReference type="Pfam" id="PF04191">
    <property type="entry name" value="PEMT"/>
    <property type="match status" value="1"/>
</dbReference>
<feature type="transmembrane region" description="Helical" evidence="5">
    <location>
        <begin position="168"/>
        <end position="201"/>
    </location>
</feature>